<reference evidence="7" key="2">
    <citation type="submission" date="2025-09" db="UniProtKB">
        <authorList>
            <consortium name="Ensembl"/>
        </authorList>
    </citation>
    <scope>IDENTIFICATION</scope>
</reference>
<dbReference type="CDD" id="cd22630">
    <property type="entry name" value="Kunitz_collagen_alpha6_VI"/>
    <property type="match status" value="1"/>
</dbReference>
<sequence>RTFSILSFALFSEITMLRRVDLSFIKSVSYFPFPDACGLAQDSGECENYVLKWYYDKEQKMCGQFWYGGCGGNKNRFETQEECGFLCIESS</sequence>
<evidence type="ECO:0000256" key="3">
    <source>
        <dbReference type="ARBA" id="ARBA00022690"/>
    </source>
</evidence>
<evidence type="ECO:0000313" key="8">
    <source>
        <dbReference type="Proteomes" id="UP000694567"/>
    </source>
</evidence>
<dbReference type="InterPro" id="IPR020901">
    <property type="entry name" value="Prtase_inh_Kunz-CS"/>
</dbReference>
<evidence type="ECO:0000256" key="1">
    <source>
        <dbReference type="ARBA" id="ARBA00004613"/>
    </source>
</evidence>
<evidence type="ECO:0000313" key="7">
    <source>
        <dbReference type="Ensembl" id="ENSBOBP00000017850.1"/>
    </source>
</evidence>
<dbReference type="SUPFAM" id="SSF57362">
    <property type="entry name" value="BPTI-like"/>
    <property type="match status" value="1"/>
</dbReference>
<name>A0A8C0IFM7_BUBBB</name>
<evidence type="ECO:0000256" key="2">
    <source>
        <dbReference type="ARBA" id="ARBA00022525"/>
    </source>
</evidence>
<reference evidence="7" key="1">
    <citation type="submission" date="2025-08" db="UniProtKB">
        <authorList>
            <consortium name="Ensembl"/>
        </authorList>
    </citation>
    <scope>IDENTIFICATION</scope>
</reference>
<dbReference type="FunFam" id="4.10.410.10:FF:000020">
    <property type="entry name" value="Collagen, type VI, alpha 3"/>
    <property type="match status" value="1"/>
</dbReference>
<accession>A0A8C0IFM7</accession>
<dbReference type="GO" id="GO:0005615">
    <property type="term" value="C:extracellular space"/>
    <property type="evidence" value="ECO:0007669"/>
    <property type="project" value="TreeGrafter"/>
</dbReference>
<dbReference type="GO" id="GO:0004867">
    <property type="term" value="F:serine-type endopeptidase inhibitor activity"/>
    <property type="evidence" value="ECO:0007669"/>
    <property type="project" value="UniProtKB-KW"/>
</dbReference>
<keyword evidence="3" id="KW-0646">Protease inhibitor</keyword>
<dbReference type="Ensembl" id="ENSBOBT00000018251.1">
    <property type="protein sequence ID" value="ENSBOBP00000017850.1"/>
    <property type="gene ID" value="ENSBOBG00000011061.1"/>
</dbReference>
<dbReference type="Pfam" id="PF00014">
    <property type="entry name" value="Kunitz_BPTI"/>
    <property type="match status" value="1"/>
</dbReference>
<dbReference type="InterPro" id="IPR050098">
    <property type="entry name" value="TFPI/VKTCI-like"/>
</dbReference>
<dbReference type="PROSITE" id="PS50279">
    <property type="entry name" value="BPTI_KUNITZ_2"/>
    <property type="match status" value="1"/>
</dbReference>
<evidence type="ECO:0000256" key="5">
    <source>
        <dbReference type="ARBA" id="ARBA00023157"/>
    </source>
</evidence>
<dbReference type="PROSITE" id="PS00280">
    <property type="entry name" value="BPTI_KUNITZ_1"/>
    <property type="match status" value="1"/>
</dbReference>
<keyword evidence="5" id="KW-1015">Disulfide bond</keyword>
<protein>
    <recommendedName>
        <fullName evidence="6">BPTI/Kunitz inhibitor domain-containing protein</fullName>
    </recommendedName>
</protein>
<evidence type="ECO:0000256" key="4">
    <source>
        <dbReference type="ARBA" id="ARBA00022900"/>
    </source>
</evidence>
<comment type="subcellular location">
    <subcellularLocation>
        <location evidence="1">Secreted</location>
    </subcellularLocation>
</comment>
<dbReference type="PANTHER" id="PTHR10083">
    <property type="entry name" value="KUNITZ-TYPE PROTEASE INHIBITOR-RELATED"/>
    <property type="match status" value="1"/>
</dbReference>
<dbReference type="SMART" id="SM00131">
    <property type="entry name" value="KU"/>
    <property type="match status" value="1"/>
</dbReference>
<dbReference type="Proteomes" id="UP000694567">
    <property type="component" value="Unplaced"/>
</dbReference>
<evidence type="ECO:0000259" key="6">
    <source>
        <dbReference type="PROSITE" id="PS50279"/>
    </source>
</evidence>
<dbReference type="PRINTS" id="PR00759">
    <property type="entry name" value="BASICPTASE"/>
</dbReference>
<organism evidence="7 8">
    <name type="scientific">Bubo bubo</name>
    <name type="common">Eurasian eagle-owl</name>
    <name type="synonym">Strix bubo</name>
    <dbReference type="NCBI Taxonomy" id="30461"/>
    <lineage>
        <taxon>Eukaryota</taxon>
        <taxon>Metazoa</taxon>
        <taxon>Chordata</taxon>
        <taxon>Craniata</taxon>
        <taxon>Vertebrata</taxon>
        <taxon>Euteleostomi</taxon>
        <taxon>Archelosauria</taxon>
        <taxon>Archosauria</taxon>
        <taxon>Dinosauria</taxon>
        <taxon>Saurischia</taxon>
        <taxon>Theropoda</taxon>
        <taxon>Coelurosauria</taxon>
        <taxon>Aves</taxon>
        <taxon>Neognathae</taxon>
        <taxon>Neoaves</taxon>
        <taxon>Telluraves</taxon>
        <taxon>Strigiformes</taxon>
        <taxon>Strigidae</taxon>
        <taxon>Bubo</taxon>
    </lineage>
</organism>
<dbReference type="InterPro" id="IPR002223">
    <property type="entry name" value="Kunitz_BPTI"/>
</dbReference>
<dbReference type="AlphaFoldDB" id="A0A8C0IFM7"/>
<dbReference type="Gene3D" id="4.10.410.10">
    <property type="entry name" value="Pancreatic trypsin inhibitor Kunitz domain"/>
    <property type="match status" value="1"/>
</dbReference>
<feature type="domain" description="BPTI/Kunitz inhibitor" evidence="6">
    <location>
        <begin position="37"/>
        <end position="87"/>
    </location>
</feature>
<keyword evidence="8" id="KW-1185">Reference proteome</keyword>
<dbReference type="InterPro" id="IPR036880">
    <property type="entry name" value="Kunitz_BPTI_sf"/>
</dbReference>
<dbReference type="PANTHER" id="PTHR10083:SF381">
    <property type="entry name" value="BPTI_KUNITZ INHIBITOR DOMAIN-CONTAINING PROTEIN"/>
    <property type="match status" value="1"/>
</dbReference>
<keyword evidence="4" id="KW-0722">Serine protease inhibitor</keyword>
<proteinExistence type="predicted"/>
<keyword evidence="2" id="KW-0964">Secreted</keyword>